<feature type="region of interest" description="Disordered" evidence="1">
    <location>
        <begin position="22"/>
        <end position="42"/>
    </location>
</feature>
<name>A0A0L0CKW9_LUCCU</name>
<dbReference type="AlphaFoldDB" id="A0A0L0CKW9"/>
<organism evidence="2 3">
    <name type="scientific">Lucilia cuprina</name>
    <name type="common">Green bottle fly</name>
    <name type="synonym">Australian sheep blowfly</name>
    <dbReference type="NCBI Taxonomy" id="7375"/>
    <lineage>
        <taxon>Eukaryota</taxon>
        <taxon>Metazoa</taxon>
        <taxon>Ecdysozoa</taxon>
        <taxon>Arthropoda</taxon>
        <taxon>Hexapoda</taxon>
        <taxon>Insecta</taxon>
        <taxon>Pterygota</taxon>
        <taxon>Neoptera</taxon>
        <taxon>Endopterygota</taxon>
        <taxon>Diptera</taxon>
        <taxon>Brachycera</taxon>
        <taxon>Muscomorpha</taxon>
        <taxon>Oestroidea</taxon>
        <taxon>Calliphoridae</taxon>
        <taxon>Luciliinae</taxon>
        <taxon>Lucilia</taxon>
    </lineage>
</organism>
<feature type="compositionally biased region" description="Polar residues" evidence="1">
    <location>
        <begin position="26"/>
        <end position="35"/>
    </location>
</feature>
<comment type="caution">
    <text evidence="2">The sequence shown here is derived from an EMBL/GenBank/DDBJ whole genome shotgun (WGS) entry which is preliminary data.</text>
</comment>
<dbReference type="Proteomes" id="UP000037069">
    <property type="component" value="Unassembled WGS sequence"/>
</dbReference>
<gene>
    <name evidence="2" type="ORF">FF38_08118</name>
</gene>
<accession>A0A0L0CKW9</accession>
<dbReference type="EMBL" id="JRES01000262">
    <property type="protein sequence ID" value="KNC32872.1"/>
    <property type="molecule type" value="Genomic_DNA"/>
</dbReference>
<proteinExistence type="predicted"/>
<reference evidence="2 3" key="1">
    <citation type="journal article" date="2015" name="Nat. Commun.">
        <title>Lucilia cuprina genome unlocks parasitic fly biology to underpin future interventions.</title>
        <authorList>
            <person name="Anstead C.A."/>
            <person name="Korhonen P.K."/>
            <person name="Young N.D."/>
            <person name="Hall R.S."/>
            <person name="Jex A.R."/>
            <person name="Murali S.C."/>
            <person name="Hughes D.S."/>
            <person name="Lee S.F."/>
            <person name="Perry T."/>
            <person name="Stroehlein A.J."/>
            <person name="Ansell B.R."/>
            <person name="Breugelmans B."/>
            <person name="Hofmann A."/>
            <person name="Qu J."/>
            <person name="Dugan S."/>
            <person name="Lee S.L."/>
            <person name="Chao H."/>
            <person name="Dinh H."/>
            <person name="Han Y."/>
            <person name="Doddapaneni H.V."/>
            <person name="Worley K.C."/>
            <person name="Muzny D.M."/>
            <person name="Ioannidis P."/>
            <person name="Waterhouse R.M."/>
            <person name="Zdobnov E.M."/>
            <person name="James P.J."/>
            <person name="Bagnall N.H."/>
            <person name="Kotze A.C."/>
            <person name="Gibbs R.A."/>
            <person name="Richards S."/>
            <person name="Batterham P."/>
            <person name="Gasser R.B."/>
        </authorList>
    </citation>
    <scope>NUCLEOTIDE SEQUENCE [LARGE SCALE GENOMIC DNA]</scope>
    <source>
        <strain evidence="2 3">LS</strain>
        <tissue evidence="2">Full body</tissue>
    </source>
</reference>
<keyword evidence="3" id="KW-1185">Reference proteome</keyword>
<evidence type="ECO:0000313" key="3">
    <source>
        <dbReference type="Proteomes" id="UP000037069"/>
    </source>
</evidence>
<protein>
    <submittedName>
        <fullName evidence="2">Uncharacterized protein</fullName>
    </submittedName>
</protein>
<sequence>MNNWKNVKLECMICFIKRLKDGPSSHGKNPNQSYDTSDHNSLKSQDLELSPRFGGKFCKFYIDVFGAKTVILCFLRVVGYQIKSSKWCFRDIKLIWKVLLWRLKLLKLVFIIIFNQPVMPALIRTLTLNVTAADDDDEHDVYMNDVFVFLLKEDKVVTINCLDS</sequence>
<evidence type="ECO:0000256" key="1">
    <source>
        <dbReference type="SAM" id="MobiDB-lite"/>
    </source>
</evidence>
<evidence type="ECO:0000313" key="2">
    <source>
        <dbReference type="EMBL" id="KNC32872.1"/>
    </source>
</evidence>